<evidence type="ECO:0000256" key="1">
    <source>
        <dbReference type="SAM" id="MobiDB-lite"/>
    </source>
</evidence>
<feature type="region of interest" description="Disordered" evidence="1">
    <location>
        <begin position="163"/>
        <end position="190"/>
    </location>
</feature>
<dbReference type="RefSeq" id="WP_138655761.1">
    <property type="nucleotide sequence ID" value="NZ_CP040639.1"/>
</dbReference>
<evidence type="ECO:0000313" key="3">
    <source>
        <dbReference type="Proteomes" id="UP000307562"/>
    </source>
</evidence>
<dbReference type="Proteomes" id="UP000307562">
    <property type="component" value="Plasmid pNPA70"/>
</dbReference>
<feature type="compositionally biased region" description="Basic and acidic residues" evidence="1">
    <location>
        <begin position="72"/>
        <end position="81"/>
    </location>
</feature>
<organism evidence="2 3">
    <name type="scientific">Natrinema pallidum</name>
    <dbReference type="NCBI Taxonomy" id="69527"/>
    <lineage>
        <taxon>Archaea</taxon>
        <taxon>Methanobacteriati</taxon>
        <taxon>Methanobacteriota</taxon>
        <taxon>Stenosarchaea group</taxon>
        <taxon>Halobacteria</taxon>
        <taxon>Halobacteriales</taxon>
        <taxon>Natrialbaceae</taxon>
        <taxon>Natrinema</taxon>
    </lineage>
</organism>
<evidence type="ECO:0000313" key="2">
    <source>
        <dbReference type="EMBL" id="QCW05304.1"/>
    </source>
</evidence>
<gene>
    <name evidence="2" type="ORF">FGF80_18865</name>
</gene>
<dbReference type="KEGG" id="npl:FGF80_18865"/>
<dbReference type="EMBL" id="CP040639">
    <property type="protein sequence ID" value="QCW05304.1"/>
    <property type="molecule type" value="Genomic_DNA"/>
</dbReference>
<proteinExistence type="predicted"/>
<reference evidence="3" key="1">
    <citation type="submission" date="2019-05" db="EMBL/GenBank/DDBJ databases">
        <title>Complete Genome Sequence and Methylation Pattern of the Halophilic Archaeon Natrinema pallidum BOL6-1.</title>
        <authorList>
            <person name="DasSarma P."/>
            <person name="DasSarma B.P."/>
            <person name="DasSarma S.L."/>
            <person name="Martinez F.L."/>
            <person name="Guzman D."/>
            <person name="Roberts R.J."/>
            <person name="DasSarma S."/>
        </authorList>
    </citation>
    <scope>NUCLEOTIDE SEQUENCE [LARGE SCALE GENOMIC DNA]</scope>
    <source>
        <strain evidence="3">BOL6-1</strain>
        <plasmid evidence="3">pnpa70</plasmid>
    </source>
</reference>
<sequence>MVSETQIERGRKMRERIYATITQLTAAGETDAAGGGVPMARLTDDLGATRGQINTHLQTLRDQGKVEKIYGRGRPAEDRPPVVRASYRPADDPEIVTDGGVTVFENGTATTCPDCGGELEYQTRVAVTCKHCDTQFDHFYSATEHQLCTLAEDGQSLETVATAPTDDEREVRADGPGQPEDETDLPEGWPVWFTDADPHCSHYYQWGDSRDAYKCIYCEHIRQEPPERKVDTTTDRSNGGDA</sequence>
<dbReference type="GeneID" id="96158204"/>
<feature type="region of interest" description="Disordered" evidence="1">
    <location>
        <begin position="72"/>
        <end position="93"/>
    </location>
</feature>
<name>A0A4V1IFK4_9EURY</name>
<protein>
    <submittedName>
        <fullName evidence="2">Uncharacterized protein</fullName>
    </submittedName>
</protein>
<geneLocation type="plasmid" evidence="3">
    <name>pnpa70</name>
</geneLocation>
<keyword evidence="2" id="KW-0614">Plasmid</keyword>
<dbReference type="AlphaFoldDB" id="A0A4V1IFK4"/>
<accession>A0A4V1IFK4</accession>
<keyword evidence="3" id="KW-1185">Reference proteome</keyword>